<dbReference type="Proteomes" id="UP001195660">
    <property type="component" value="Unassembled WGS sequence"/>
</dbReference>
<dbReference type="EMBL" id="WOFE01000005">
    <property type="protein sequence ID" value="MBM5572131.1"/>
    <property type="molecule type" value="Genomic_DNA"/>
</dbReference>
<gene>
    <name evidence="1" type="ORF">GM173_11150</name>
</gene>
<dbReference type="RefSeq" id="WP_203571464.1">
    <property type="nucleotide sequence ID" value="NZ_WOFE01000005.1"/>
</dbReference>
<sequence>MSQTFSLTLTGNFLPGIEPATATQLLAQLLKLNDQKTADLLAKAPTVIKKELPHAQLEQYIGLFNKVGVEVRAELNLPNPNSTTQPASSVAVNLQQPVASVELMSCPSCGYQQPKRTLCVACGCDMPRRLAAQQQEVLEKNQAIIDARRELRNQPFMPASEARESILNRVGPLKLGLFALMLVAGGWWFFVGGKQISEEQVHQFYADYEAATLSRNPEKLCAFLAEDFKSSAQISLGGLASAEGEGNKAETCSGMKELYTTFETLGEKMGGILQLDSSYEIHSIKIAADKKSAEVEISSSLDVAGSIMNIKSKTTDTLIRRNGKVLLLRSKGQGSIGAGG</sequence>
<organism evidence="1 2">
    <name type="scientific">Deefgea chitinilytica</name>
    <dbReference type="NCBI Taxonomy" id="570276"/>
    <lineage>
        <taxon>Bacteria</taxon>
        <taxon>Pseudomonadati</taxon>
        <taxon>Pseudomonadota</taxon>
        <taxon>Betaproteobacteria</taxon>
        <taxon>Neisseriales</taxon>
        <taxon>Chitinibacteraceae</taxon>
        <taxon>Deefgea</taxon>
    </lineage>
</organism>
<accession>A0ABS2CDA7</accession>
<evidence type="ECO:0000313" key="1">
    <source>
        <dbReference type="EMBL" id="MBM5572131.1"/>
    </source>
</evidence>
<evidence type="ECO:0000313" key="2">
    <source>
        <dbReference type="Proteomes" id="UP001195660"/>
    </source>
</evidence>
<comment type="caution">
    <text evidence="1">The sequence shown here is derived from an EMBL/GenBank/DDBJ whole genome shotgun (WGS) entry which is preliminary data.</text>
</comment>
<reference evidence="1 2" key="1">
    <citation type="submission" date="2019-11" db="EMBL/GenBank/DDBJ databases">
        <title>Novel Deefgea species.</title>
        <authorList>
            <person name="Han J.-H."/>
        </authorList>
    </citation>
    <scope>NUCLEOTIDE SEQUENCE [LARGE SCALE GENOMIC DNA]</scope>
    <source>
        <strain evidence="1 2">LMG 24817</strain>
    </source>
</reference>
<name>A0ABS2CDA7_9NEIS</name>
<keyword evidence="2" id="KW-1185">Reference proteome</keyword>
<protein>
    <submittedName>
        <fullName evidence="1">Uncharacterized protein</fullName>
    </submittedName>
</protein>
<proteinExistence type="predicted"/>